<proteinExistence type="predicted"/>
<dbReference type="Proteomes" id="UP000548476">
    <property type="component" value="Unassembled WGS sequence"/>
</dbReference>
<gene>
    <name evidence="2" type="ORF">HNR73_003163</name>
</gene>
<dbReference type="GO" id="GO:0016747">
    <property type="term" value="F:acyltransferase activity, transferring groups other than amino-acyl groups"/>
    <property type="evidence" value="ECO:0007669"/>
    <property type="project" value="InterPro"/>
</dbReference>
<dbReference type="InterPro" id="IPR000182">
    <property type="entry name" value="GNAT_dom"/>
</dbReference>
<evidence type="ECO:0000313" key="3">
    <source>
        <dbReference type="Proteomes" id="UP000548476"/>
    </source>
</evidence>
<dbReference type="InterPro" id="IPR016181">
    <property type="entry name" value="Acyl_CoA_acyltransferase"/>
</dbReference>
<accession>A0A841FGD0</accession>
<dbReference type="Pfam" id="PF13302">
    <property type="entry name" value="Acetyltransf_3"/>
    <property type="match status" value="1"/>
</dbReference>
<sequence length="166" mass="18349">MTMTLRNDRLELRPYVPEDENGFVTLLSDPDVTRWMGMPPGDVADVFRRAFLAEHRPTWDIWAIWEDGAYIGHAELKPSPHPLVDGHELVYALTPSVWGRGLGTAVTELITAHGLGDGCLTAVHATVAPENAASLKLLRRLGYVDRGEIVDPEDGEVSLLLTRKRG</sequence>
<dbReference type="InterPro" id="IPR051531">
    <property type="entry name" value="N-acetyltransferase"/>
</dbReference>
<dbReference type="PANTHER" id="PTHR43792:SF1">
    <property type="entry name" value="N-ACETYLTRANSFERASE DOMAIN-CONTAINING PROTEIN"/>
    <property type="match status" value="1"/>
</dbReference>
<dbReference type="AlphaFoldDB" id="A0A841FGD0"/>
<evidence type="ECO:0000313" key="2">
    <source>
        <dbReference type="EMBL" id="MBB6035306.1"/>
    </source>
</evidence>
<feature type="domain" description="N-acetyltransferase" evidence="1">
    <location>
        <begin position="10"/>
        <end position="164"/>
    </location>
</feature>
<evidence type="ECO:0000259" key="1">
    <source>
        <dbReference type="PROSITE" id="PS51186"/>
    </source>
</evidence>
<organism evidence="2 3">
    <name type="scientific">Phytomonospora endophytica</name>
    <dbReference type="NCBI Taxonomy" id="714109"/>
    <lineage>
        <taxon>Bacteria</taxon>
        <taxon>Bacillati</taxon>
        <taxon>Actinomycetota</taxon>
        <taxon>Actinomycetes</taxon>
        <taxon>Micromonosporales</taxon>
        <taxon>Micromonosporaceae</taxon>
        <taxon>Phytomonospora</taxon>
    </lineage>
</organism>
<dbReference type="SUPFAM" id="SSF55729">
    <property type="entry name" value="Acyl-CoA N-acyltransferases (Nat)"/>
    <property type="match status" value="1"/>
</dbReference>
<dbReference type="PANTHER" id="PTHR43792">
    <property type="entry name" value="GNAT FAMILY, PUTATIVE (AFU_ORTHOLOGUE AFUA_3G00765)-RELATED-RELATED"/>
    <property type="match status" value="1"/>
</dbReference>
<reference evidence="2 3" key="1">
    <citation type="submission" date="2020-08" db="EMBL/GenBank/DDBJ databases">
        <title>Genomic Encyclopedia of Type Strains, Phase IV (KMG-IV): sequencing the most valuable type-strain genomes for metagenomic binning, comparative biology and taxonomic classification.</title>
        <authorList>
            <person name="Goeker M."/>
        </authorList>
    </citation>
    <scope>NUCLEOTIDE SEQUENCE [LARGE SCALE GENOMIC DNA]</scope>
    <source>
        <strain evidence="2 3">YIM 65646</strain>
    </source>
</reference>
<dbReference type="EMBL" id="JACHGT010000006">
    <property type="protein sequence ID" value="MBB6035306.1"/>
    <property type="molecule type" value="Genomic_DNA"/>
</dbReference>
<protein>
    <submittedName>
        <fullName evidence="2">RimJ/RimL family protein N-acetyltransferase</fullName>
    </submittedName>
</protein>
<comment type="caution">
    <text evidence="2">The sequence shown here is derived from an EMBL/GenBank/DDBJ whole genome shotgun (WGS) entry which is preliminary data.</text>
</comment>
<name>A0A841FGD0_9ACTN</name>
<dbReference type="PROSITE" id="PS51186">
    <property type="entry name" value="GNAT"/>
    <property type="match status" value="1"/>
</dbReference>
<keyword evidence="2" id="KW-0808">Transferase</keyword>
<dbReference type="Gene3D" id="3.40.630.30">
    <property type="match status" value="1"/>
</dbReference>
<keyword evidence="3" id="KW-1185">Reference proteome</keyword>